<reference evidence="3 4" key="1">
    <citation type="submission" date="2020-04" db="EMBL/GenBank/DDBJ databases">
        <title>Genome sequencing of novel species.</title>
        <authorList>
            <person name="Heo J."/>
            <person name="Kim S.-J."/>
            <person name="Kim J.-S."/>
            <person name="Hong S.-B."/>
            <person name="Kwon S.-W."/>
        </authorList>
    </citation>
    <scope>NUCLEOTIDE SEQUENCE [LARGE SCALE GENOMIC DNA]</scope>
    <source>
        <strain evidence="3 4">F39-2</strain>
    </source>
</reference>
<dbReference type="EMBL" id="CP051682">
    <property type="protein sequence ID" value="QJD96952.1"/>
    <property type="molecule type" value="Genomic_DNA"/>
</dbReference>
<organism evidence="3 4">
    <name type="scientific">Mucilaginibacter robiniae</name>
    <dbReference type="NCBI Taxonomy" id="2728022"/>
    <lineage>
        <taxon>Bacteria</taxon>
        <taxon>Pseudomonadati</taxon>
        <taxon>Bacteroidota</taxon>
        <taxon>Sphingobacteriia</taxon>
        <taxon>Sphingobacteriales</taxon>
        <taxon>Sphingobacteriaceae</taxon>
        <taxon>Mucilaginibacter</taxon>
    </lineage>
</organism>
<proteinExistence type="predicted"/>
<dbReference type="PANTHER" id="PTHR46401">
    <property type="entry name" value="GLYCOSYLTRANSFERASE WBBK-RELATED"/>
    <property type="match status" value="1"/>
</dbReference>
<dbReference type="RefSeq" id="WP_169608721.1">
    <property type="nucleotide sequence ID" value="NZ_CP051682.1"/>
</dbReference>
<evidence type="ECO:0000259" key="2">
    <source>
        <dbReference type="Pfam" id="PF00534"/>
    </source>
</evidence>
<dbReference type="AlphaFoldDB" id="A0A7L5E0Q5"/>
<name>A0A7L5E0Q5_9SPHI</name>
<keyword evidence="1 3" id="KW-0808">Transferase</keyword>
<dbReference type="SUPFAM" id="SSF53756">
    <property type="entry name" value="UDP-Glycosyltransferase/glycogen phosphorylase"/>
    <property type="match status" value="1"/>
</dbReference>
<dbReference type="GO" id="GO:0009103">
    <property type="term" value="P:lipopolysaccharide biosynthetic process"/>
    <property type="evidence" value="ECO:0007669"/>
    <property type="project" value="TreeGrafter"/>
</dbReference>
<dbReference type="InterPro" id="IPR001296">
    <property type="entry name" value="Glyco_trans_1"/>
</dbReference>
<dbReference type="KEGG" id="mrob:HH214_14285"/>
<dbReference type="Gene3D" id="3.40.50.2000">
    <property type="entry name" value="Glycogen Phosphorylase B"/>
    <property type="match status" value="1"/>
</dbReference>
<dbReference type="Proteomes" id="UP000503278">
    <property type="component" value="Chromosome"/>
</dbReference>
<dbReference type="PANTHER" id="PTHR46401:SF2">
    <property type="entry name" value="GLYCOSYLTRANSFERASE WBBK-RELATED"/>
    <property type="match status" value="1"/>
</dbReference>
<feature type="domain" description="Glycosyl transferase family 1" evidence="2">
    <location>
        <begin position="235"/>
        <end position="390"/>
    </location>
</feature>
<dbReference type="CDD" id="cd03801">
    <property type="entry name" value="GT4_PimA-like"/>
    <property type="match status" value="1"/>
</dbReference>
<evidence type="ECO:0000313" key="4">
    <source>
        <dbReference type="Proteomes" id="UP000503278"/>
    </source>
</evidence>
<dbReference type="Pfam" id="PF00534">
    <property type="entry name" value="Glycos_transf_1"/>
    <property type="match status" value="1"/>
</dbReference>
<keyword evidence="4" id="KW-1185">Reference proteome</keyword>
<evidence type="ECO:0000313" key="3">
    <source>
        <dbReference type="EMBL" id="QJD96952.1"/>
    </source>
</evidence>
<gene>
    <name evidence="3" type="ORF">HH214_14285</name>
</gene>
<protein>
    <submittedName>
        <fullName evidence="3">Glycosyltransferase family 4 protein</fullName>
    </submittedName>
</protein>
<dbReference type="GO" id="GO:0016757">
    <property type="term" value="F:glycosyltransferase activity"/>
    <property type="evidence" value="ECO:0007669"/>
    <property type="project" value="InterPro"/>
</dbReference>
<accession>A0A7L5E0Q5</accession>
<sequence length="421" mass="46816">MTKVVLLHPTGNANVRATAYGLHNAHLLEQFFTAIASFPGDWLDKLSGLPGLGEVKRRQYSPEIKSLTRYSPWYELSRLLALKLKMKSLVQHETGVFSVDSVYQHHDQWVASKLKSFTGKAENTAVYAYEDGARFSFQKAKQLNIPCYYDLPIGYWRAARRLLQAEIEKWPDWTSTLTGFKDSATKLGYKDEELHLADHIFVASSFTAKTLQDFPGKLAPITVVPYGFPPVCEKREYASQHGPLRLLFVGGLSQRKGIANLFEAVKAFGTHVELTVVGRKASNNCAALDEALAQHRWIPSLPHAEILKLMQTQDVFVFPSLFEGFGLVITEAMSQGTPVITTDRTAGPDVITHAEDGWLVEAGSTEALQQAIEQLLLNRNLIADAGRAAMERARQRPWSVYGQELAARIEAISKGTITGNL</sequence>
<evidence type="ECO:0000256" key="1">
    <source>
        <dbReference type="ARBA" id="ARBA00022679"/>
    </source>
</evidence>